<dbReference type="InterPro" id="IPR017941">
    <property type="entry name" value="Rieske_2Fe-2S"/>
</dbReference>
<keyword evidence="5 10" id="KW-1133">Transmembrane helix</keyword>
<dbReference type="Gene3D" id="2.102.10.10">
    <property type="entry name" value="Rieske [2Fe-2S] iron-sulphur domain"/>
    <property type="match status" value="1"/>
</dbReference>
<dbReference type="InterPro" id="IPR019546">
    <property type="entry name" value="TAT_signal_bac_arc"/>
</dbReference>
<dbReference type="NCBIfam" id="TIGR01409">
    <property type="entry name" value="TAT_signal_seq"/>
    <property type="match status" value="1"/>
</dbReference>
<evidence type="ECO:0000256" key="4">
    <source>
        <dbReference type="ARBA" id="ARBA00022723"/>
    </source>
</evidence>
<dbReference type="GO" id="GO:0051537">
    <property type="term" value="F:2 iron, 2 sulfur cluster binding"/>
    <property type="evidence" value="ECO:0007669"/>
    <property type="project" value="UniProtKB-KW"/>
</dbReference>
<keyword evidence="3" id="KW-0001">2Fe-2S</keyword>
<evidence type="ECO:0000256" key="5">
    <source>
        <dbReference type="ARBA" id="ARBA00022989"/>
    </source>
</evidence>
<evidence type="ECO:0000256" key="2">
    <source>
        <dbReference type="ARBA" id="ARBA00022692"/>
    </source>
</evidence>
<evidence type="ECO:0000256" key="1">
    <source>
        <dbReference type="ARBA" id="ARBA00004141"/>
    </source>
</evidence>
<protein>
    <submittedName>
        <fullName evidence="12">Unannotated protein</fullName>
    </submittedName>
</protein>
<dbReference type="AlphaFoldDB" id="A0A6J7T341"/>
<dbReference type="EMBL" id="CAFBQG010000056">
    <property type="protein sequence ID" value="CAB5047955.1"/>
    <property type="molecule type" value="Genomic_DNA"/>
</dbReference>
<comment type="subcellular location">
    <subcellularLocation>
        <location evidence="1">Membrane</location>
        <topology evidence="1">Multi-pass membrane protein</topology>
    </subcellularLocation>
</comment>
<feature type="transmembrane region" description="Helical" evidence="10">
    <location>
        <begin position="107"/>
        <end position="128"/>
    </location>
</feature>
<evidence type="ECO:0000256" key="7">
    <source>
        <dbReference type="ARBA" id="ARBA00023014"/>
    </source>
</evidence>
<dbReference type="GO" id="GO:0046872">
    <property type="term" value="F:metal ion binding"/>
    <property type="evidence" value="ECO:0007669"/>
    <property type="project" value="UniProtKB-KW"/>
</dbReference>
<name>A0A6J7T341_9ZZZZ</name>
<dbReference type="InterPro" id="IPR032808">
    <property type="entry name" value="DoxX"/>
</dbReference>
<keyword evidence="4" id="KW-0479">Metal-binding</keyword>
<evidence type="ECO:0000313" key="12">
    <source>
        <dbReference type="EMBL" id="CAB5047955.1"/>
    </source>
</evidence>
<evidence type="ECO:0000259" key="11">
    <source>
        <dbReference type="PROSITE" id="PS51296"/>
    </source>
</evidence>
<dbReference type="PRINTS" id="PR00162">
    <property type="entry name" value="RIESKE"/>
</dbReference>
<organism evidence="12">
    <name type="scientific">freshwater metagenome</name>
    <dbReference type="NCBI Taxonomy" id="449393"/>
    <lineage>
        <taxon>unclassified sequences</taxon>
        <taxon>metagenomes</taxon>
        <taxon>ecological metagenomes</taxon>
    </lineage>
</organism>
<dbReference type="PANTHER" id="PTHR39157:SF1">
    <property type="entry name" value="DOXX FAMILY PROTEIN"/>
    <property type="match status" value="1"/>
</dbReference>
<proteinExistence type="predicted"/>
<keyword evidence="2 10" id="KW-0812">Transmembrane</keyword>
<dbReference type="SUPFAM" id="SSF50022">
    <property type="entry name" value="ISP domain"/>
    <property type="match status" value="1"/>
</dbReference>
<feature type="transmembrane region" description="Helical" evidence="10">
    <location>
        <begin position="134"/>
        <end position="153"/>
    </location>
</feature>
<gene>
    <name evidence="12" type="ORF">UFOPK4301_00597</name>
</gene>
<sequence>MTSFVKRIFSPANSLEAGKALFPTRIFLGAMFIYAALTKLTDASFFDPASQNGVATQMQASAGSSPIGFILNRLIEHATLVGYGIAIGELAIGLGLLFGIWSRAAALGLALVSFSFVLTVSWGTTPYFLNPDLAYLAAAIPFIYVGDGGFMSVEASIRSRVKRELGVSRSKKLSNAPLEAQIERRTFVKTSAVAGGLGVAGLALGIVGQKPSSSSSALPIGGAPSAAPTNAAPSGTMIAAVSSVPVGTAFKFTDPATGMPAYLMQPATGTFVAYSAICTHQGCIVNDNAANGSLDCPCHGAQFNAATGAHQRGPGRGDLAKLNVSVSGDTIYLA</sequence>
<dbReference type="Pfam" id="PF00355">
    <property type="entry name" value="Rieske"/>
    <property type="match status" value="1"/>
</dbReference>
<keyword evidence="7" id="KW-0411">Iron-sulfur</keyword>
<evidence type="ECO:0000256" key="10">
    <source>
        <dbReference type="SAM" id="Phobius"/>
    </source>
</evidence>
<keyword evidence="9" id="KW-1015">Disulfide bond</keyword>
<keyword evidence="8 10" id="KW-0472">Membrane</keyword>
<reference evidence="12" key="1">
    <citation type="submission" date="2020-05" db="EMBL/GenBank/DDBJ databases">
        <authorList>
            <person name="Chiriac C."/>
            <person name="Salcher M."/>
            <person name="Ghai R."/>
            <person name="Kavagutti S V."/>
        </authorList>
    </citation>
    <scope>NUCLEOTIDE SEQUENCE</scope>
</reference>
<dbReference type="GO" id="GO:0016020">
    <property type="term" value="C:membrane"/>
    <property type="evidence" value="ECO:0007669"/>
    <property type="project" value="UniProtKB-SubCell"/>
</dbReference>
<evidence type="ECO:0000256" key="3">
    <source>
        <dbReference type="ARBA" id="ARBA00022714"/>
    </source>
</evidence>
<dbReference type="PROSITE" id="PS51296">
    <property type="entry name" value="RIESKE"/>
    <property type="match status" value="1"/>
</dbReference>
<accession>A0A6J7T341</accession>
<feature type="transmembrane region" description="Helical" evidence="10">
    <location>
        <begin position="80"/>
        <end position="100"/>
    </location>
</feature>
<dbReference type="PANTHER" id="PTHR39157">
    <property type="entry name" value="INTEGRAL MEMBRANE PROTEIN-RELATED"/>
    <property type="match status" value="1"/>
</dbReference>
<dbReference type="CDD" id="cd03467">
    <property type="entry name" value="Rieske"/>
    <property type="match status" value="1"/>
</dbReference>
<dbReference type="InterPro" id="IPR005805">
    <property type="entry name" value="Rieske_Fe-S_prot_C"/>
</dbReference>
<evidence type="ECO:0000256" key="9">
    <source>
        <dbReference type="ARBA" id="ARBA00023157"/>
    </source>
</evidence>
<feature type="transmembrane region" description="Helical" evidence="10">
    <location>
        <begin position="20"/>
        <end position="37"/>
    </location>
</feature>
<dbReference type="Pfam" id="PF07681">
    <property type="entry name" value="DoxX"/>
    <property type="match status" value="1"/>
</dbReference>
<evidence type="ECO:0000256" key="6">
    <source>
        <dbReference type="ARBA" id="ARBA00023004"/>
    </source>
</evidence>
<dbReference type="InterPro" id="IPR036922">
    <property type="entry name" value="Rieske_2Fe-2S_sf"/>
</dbReference>
<evidence type="ECO:0000256" key="8">
    <source>
        <dbReference type="ARBA" id="ARBA00023136"/>
    </source>
</evidence>
<keyword evidence="6" id="KW-0408">Iron</keyword>
<feature type="domain" description="Rieske" evidence="11">
    <location>
        <begin position="236"/>
        <end position="333"/>
    </location>
</feature>